<dbReference type="AlphaFoldDB" id="A0A8H3IYY1"/>
<feature type="transmembrane region" description="Helical" evidence="1">
    <location>
        <begin position="47"/>
        <end position="70"/>
    </location>
</feature>
<reference evidence="4" key="1">
    <citation type="submission" date="2021-03" db="EMBL/GenBank/DDBJ databases">
        <authorList>
            <person name="Tagirdzhanova G."/>
        </authorList>
    </citation>
    <scope>NUCLEOTIDE SEQUENCE</scope>
</reference>
<gene>
    <name evidence="4" type="ORF">IMSHALPRED_009484</name>
</gene>
<dbReference type="OrthoDB" id="1725934at2759"/>
<evidence type="ECO:0000256" key="1">
    <source>
        <dbReference type="RuleBase" id="RU367073"/>
    </source>
</evidence>
<comment type="similarity">
    <text evidence="1">Belongs to the lunapark family.</text>
</comment>
<dbReference type="Proteomes" id="UP000664534">
    <property type="component" value="Unassembled WGS sequence"/>
</dbReference>
<comment type="caution">
    <text evidence="4">The sequence shown here is derived from an EMBL/GenBank/DDBJ whole genome shotgun (WGS) entry which is preliminary data.</text>
</comment>
<feature type="domain" description="Lunapark zinc ribbon" evidence="3">
    <location>
        <begin position="253"/>
        <end position="308"/>
    </location>
</feature>
<evidence type="ECO:0000256" key="2">
    <source>
        <dbReference type="SAM" id="MobiDB-lite"/>
    </source>
</evidence>
<comment type="function">
    <text evidence="1">Plays a role in determining ER morphology.</text>
</comment>
<feature type="compositionally biased region" description="Basic and acidic residues" evidence="2">
    <location>
        <begin position="449"/>
        <end position="464"/>
    </location>
</feature>
<protein>
    <recommendedName>
        <fullName evidence="1">Endoplasmic reticulum junction formation protein lunapark</fullName>
    </recommendedName>
</protein>
<dbReference type="GO" id="GO:0008270">
    <property type="term" value="F:zinc ion binding"/>
    <property type="evidence" value="ECO:0007669"/>
    <property type="project" value="UniProtKB-KW"/>
</dbReference>
<dbReference type="GO" id="GO:0098826">
    <property type="term" value="C:endoplasmic reticulum tubular network membrane"/>
    <property type="evidence" value="ECO:0007669"/>
    <property type="project" value="UniProtKB-UniRule"/>
</dbReference>
<comment type="domain">
    <text evidence="1">The C4-type zinc finger motif is necessary both for its ER three-way tubular junction localization and formation.</text>
</comment>
<dbReference type="Pfam" id="PF10058">
    <property type="entry name" value="Zn_ribbon_10"/>
    <property type="match status" value="1"/>
</dbReference>
<accession>A0A8H3IYY1</accession>
<proteinExistence type="inferred from homology"/>
<organism evidence="4 5">
    <name type="scientific">Imshaugia aleurites</name>
    <dbReference type="NCBI Taxonomy" id="172621"/>
    <lineage>
        <taxon>Eukaryota</taxon>
        <taxon>Fungi</taxon>
        <taxon>Dikarya</taxon>
        <taxon>Ascomycota</taxon>
        <taxon>Pezizomycotina</taxon>
        <taxon>Lecanoromycetes</taxon>
        <taxon>OSLEUM clade</taxon>
        <taxon>Lecanoromycetidae</taxon>
        <taxon>Lecanorales</taxon>
        <taxon>Lecanorineae</taxon>
        <taxon>Parmeliaceae</taxon>
        <taxon>Imshaugia</taxon>
    </lineage>
</organism>
<evidence type="ECO:0000313" key="4">
    <source>
        <dbReference type="EMBL" id="CAF9933804.1"/>
    </source>
</evidence>
<dbReference type="PANTHER" id="PTHR22166:SF12">
    <property type="entry name" value="ENDOPLASMIC RETICULUM JUNCTION FORMATION PROTEIN LUNAPARK"/>
    <property type="match status" value="1"/>
</dbReference>
<feature type="region of interest" description="Disordered" evidence="2">
    <location>
        <begin position="208"/>
        <end position="228"/>
    </location>
</feature>
<comment type="caution">
    <text evidence="1">Lacks conserved residue(s) required for the propagation of feature annotation.</text>
</comment>
<comment type="subcellular location">
    <subcellularLocation>
        <location evidence="1">Endoplasmic reticulum membrane</location>
        <topology evidence="1">Multi-pass membrane protein</topology>
    </subcellularLocation>
</comment>
<evidence type="ECO:0000313" key="5">
    <source>
        <dbReference type="Proteomes" id="UP000664534"/>
    </source>
</evidence>
<dbReference type="GO" id="GO:0071788">
    <property type="term" value="P:endoplasmic reticulum tubular network maintenance"/>
    <property type="evidence" value="ECO:0007669"/>
    <property type="project" value="UniProtKB-UniRule"/>
</dbReference>
<sequence>MVSFWPWKGDENSPASFEKILSNLSTKISKTDTRLDGLRQRSRRLKVLWTLYAGFAYLLCTIILILVVGWRKWGPIEYTAVAGGPVIVYLVRLGLTTYYEYRTSSIQSHLDDLQKQRDSTIDKLKAATKYNDTQDLLKKYGGTPVSKAKPAGPSERKTTPKQGDTLKGGRTAAVPPPTANIPGRNGPATLTHTPQRSIAQVRHPLGRDASYPALGATPPTQGPVPVQPVSAEFAPNAFSAAPQYSHVNQGSRWYDRIMDVLLGEDETLPGARLALICSNCRLVNGQAPPGVKRLEDVGKWRCGGCGVTKYVHFIPKDDFFTLFSRFVGYKTYCGARAVSAVSIPQIVVGRVFPILNAKRMLTPNPRLAVRRASPRRLFQASKSKRLPTKGIQSNEMKTVRIQGITIRAMEMFLFLKRMVMKATILRIRLKARSQCNTRRRKGARSQSLKTKDGRLDQEPVEKRPAKVAHYLDLHSLGDNLSLRHSSQRLKKAQEGKSLQ</sequence>
<dbReference type="InterPro" id="IPR040115">
    <property type="entry name" value="Lnp"/>
</dbReference>
<evidence type="ECO:0000259" key="3">
    <source>
        <dbReference type="Pfam" id="PF10058"/>
    </source>
</evidence>
<dbReference type="InterPro" id="IPR019273">
    <property type="entry name" value="Lunapark_Znf"/>
</dbReference>
<keyword evidence="1" id="KW-0862">Zinc</keyword>
<feature type="region of interest" description="Disordered" evidence="2">
    <location>
        <begin position="137"/>
        <end position="196"/>
    </location>
</feature>
<keyword evidence="1" id="KW-0256">Endoplasmic reticulum</keyword>
<keyword evidence="1" id="KW-0472">Membrane</keyword>
<feature type="region of interest" description="Disordered" evidence="2">
    <location>
        <begin position="435"/>
        <end position="464"/>
    </location>
</feature>
<dbReference type="GO" id="GO:1903373">
    <property type="term" value="P:positive regulation of endoplasmic reticulum tubular network organization"/>
    <property type="evidence" value="ECO:0007669"/>
    <property type="project" value="UniProtKB-UniRule"/>
</dbReference>
<keyword evidence="5" id="KW-1185">Reference proteome</keyword>
<keyword evidence="1" id="KW-0479">Metal-binding</keyword>
<keyword evidence="1" id="KW-1133">Transmembrane helix</keyword>
<keyword evidence="1" id="KW-0812">Transmembrane</keyword>
<dbReference type="EMBL" id="CAJPDT010000072">
    <property type="protein sequence ID" value="CAF9933804.1"/>
    <property type="molecule type" value="Genomic_DNA"/>
</dbReference>
<name>A0A8H3IYY1_9LECA</name>
<dbReference type="PANTHER" id="PTHR22166">
    <property type="entry name" value="ENDOPLASMIC RETICULUM JUNCTION FORMATION PROTEIN LUNAPARK"/>
    <property type="match status" value="1"/>
</dbReference>
<keyword evidence="1" id="KW-0863">Zinc-finger</keyword>